<dbReference type="AlphaFoldDB" id="B6WQK8"/>
<dbReference type="STRING" id="901.DESPIGER_0963"/>
<dbReference type="eggNOG" id="COG2931">
    <property type="taxonomic scope" value="Bacteria"/>
</dbReference>
<dbReference type="RefSeq" id="WP_006004040.1">
    <property type="nucleotide sequence ID" value="NZ_DS996351.1"/>
</dbReference>
<dbReference type="NCBIfam" id="TIGR01965">
    <property type="entry name" value="VCBS_repeat"/>
    <property type="match status" value="1"/>
</dbReference>
<dbReference type="Gene3D" id="2.60.40.10">
    <property type="entry name" value="Immunoglobulins"/>
    <property type="match status" value="1"/>
</dbReference>
<dbReference type="InterPro" id="IPR013783">
    <property type="entry name" value="Ig-like_fold"/>
</dbReference>
<proteinExistence type="predicted"/>
<dbReference type="EMBL" id="ABXU01000013">
    <property type="protein sequence ID" value="EEB34750.1"/>
    <property type="molecule type" value="Genomic_DNA"/>
</dbReference>
<reference evidence="3 4" key="1">
    <citation type="submission" date="2008-10" db="EMBL/GenBank/DDBJ databases">
        <title>Draft genome sequence of Desulvovibrio piger (ATCC 29098).</title>
        <authorList>
            <person name="Sudarsanam P."/>
            <person name="Ley R."/>
            <person name="Guruge J."/>
            <person name="Turnbaugh P.J."/>
            <person name="Mahowald M."/>
            <person name="Liep D."/>
            <person name="Gordon J."/>
        </authorList>
    </citation>
    <scope>NUCLEOTIDE SEQUENCE [LARGE SCALE GENOMIC DNA]</scope>
    <source>
        <strain evidence="3 4">ATCC 29098</strain>
    </source>
</reference>
<dbReference type="InterPro" id="IPR040853">
    <property type="entry name" value="RapA2_cadherin-like"/>
</dbReference>
<evidence type="ECO:0000313" key="4">
    <source>
        <dbReference type="Proteomes" id="UP000003676"/>
    </source>
</evidence>
<feature type="region of interest" description="Disordered" evidence="1">
    <location>
        <begin position="140"/>
        <end position="182"/>
    </location>
</feature>
<feature type="domain" description="RapA2 cadherin-like" evidence="2">
    <location>
        <begin position="296"/>
        <end position="364"/>
    </location>
</feature>
<evidence type="ECO:0000313" key="3">
    <source>
        <dbReference type="EMBL" id="EEB34750.1"/>
    </source>
</evidence>
<dbReference type="eggNOG" id="COG2304">
    <property type="taxonomic scope" value="Bacteria"/>
</dbReference>
<reference evidence="3 4" key="2">
    <citation type="submission" date="2008-10" db="EMBL/GenBank/DDBJ databases">
        <authorList>
            <person name="Fulton L."/>
            <person name="Clifton S."/>
            <person name="Fulton B."/>
            <person name="Xu J."/>
            <person name="Minx P."/>
            <person name="Pepin K.H."/>
            <person name="Johnson M."/>
            <person name="Bhonagiri V."/>
            <person name="Nash W.E."/>
            <person name="Mardis E.R."/>
            <person name="Wilson R.K."/>
        </authorList>
    </citation>
    <scope>NUCLEOTIDE SEQUENCE [LARGE SCALE GENOMIC DNA]</scope>
    <source>
        <strain evidence="3 4">ATCC 29098</strain>
    </source>
</reference>
<dbReference type="HOGENOM" id="CLU_456758_0_0_7"/>
<protein>
    <recommendedName>
        <fullName evidence="2">RapA2 cadherin-like domain-containing protein</fullName>
    </recommendedName>
</protein>
<dbReference type="Proteomes" id="UP000003676">
    <property type="component" value="Unassembled WGS sequence"/>
</dbReference>
<feature type="non-terminal residue" evidence="3">
    <location>
        <position position="598"/>
    </location>
</feature>
<evidence type="ECO:0000259" key="2">
    <source>
        <dbReference type="Pfam" id="PF17803"/>
    </source>
</evidence>
<organism evidence="3 4">
    <name type="scientific">Desulfovibrio piger ATCC 29098</name>
    <dbReference type="NCBI Taxonomy" id="411464"/>
    <lineage>
        <taxon>Bacteria</taxon>
        <taxon>Pseudomonadati</taxon>
        <taxon>Thermodesulfobacteriota</taxon>
        <taxon>Desulfovibrionia</taxon>
        <taxon>Desulfovibrionales</taxon>
        <taxon>Desulfovibrionaceae</taxon>
        <taxon>Desulfovibrio</taxon>
    </lineage>
</organism>
<comment type="caution">
    <text evidence="3">The sequence shown here is derived from an EMBL/GenBank/DDBJ whole genome shotgun (WGS) entry which is preliminary data.</text>
</comment>
<gene>
    <name evidence="3" type="ORF">DESPIG_00332</name>
</gene>
<accession>B6WQK8</accession>
<dbReference type="InterPro" id="IPR010221">
    <property type="entry name" value="VCBS_dom"/>
</dbReference>
<sequence length="598" mass="61301">MADIRLAKPAAGTTQTVPSAPDGRFIFDFPADAATLTRSGDNLVLTFEDGASIQLQDFYTTYSKEEMPSFQVEGVEISGQDFFAALGEDLMPAAGPAAGSSASRSGRYNEYGGSDLLDGLDHLGRLDIGFDGGVQLATDTVEPSPYYEDDHGVTVTPSAPGTDPDDPDIPVQGEDFPPTMPHDVLQVDESALDGGSGGGSATADGSMSVSAPDGVATITIGGVVVWQNGVLTGNPVQTDEGHLDVTGFDGTNLTYTYTLDKATQEHGKEGGGENDAIAHEMEVVVTDRDGDSGSAVIRVEITDDVPTIESFGHDVTEGSSTAINGDALAGSAAGADGADFAWTNPAQQGQYGTITLNEDGTYSYTLDNDNAVVKALSKDETLTEEFTYTYKDADGDVATGSVLITINGVDNGVVVTPSDPSAESEVVTVYESGLDDGSQAGQAGAPTTAEGSLSISAPDGVAGIVIGGVTVFENGALTGNKVSTDEGVLTVTDFDAATGELKFTYELTGNTTEHDGIGMDNVSHDLAVTVTDADGTEEGSTITVTIVDDVPTISAAADAASVKEGDPITGTVDVDFGADGEGYLTLDDQEMSKNAEGK</sequence>
<name>B6WQK8_9BACT</name>
<evidence type="ECO:0000256" key="1">
    <source>
        <dbReference type="SAM" id="MobiDB-lite"/>
    </source>
</evidence>
<dbReference type="Pfam" id="PF17803">
    <property type="entry name" value="Cadherin_4"/>
    <property type="match status" value="1"/>
</dbReference>